<sequence length="172" mass="19134">MAREHAKSTMAAMASRNTKAANRAKAAMKAFRQAVTKILSDAEAEDAVKLNAETIAAAIKDRKSDATRILTHLHEYYEELSSMKESTALYDSLLKELMEYLDKLDAVQSRLSQGTHATNVPEAANETTHEQSAKAGESQQLQQQTLPIRYTHIVHTKQLNVDAGLHTRSKRE</sequence>
<dbReference type="OrthoDB" id="75754at2759"/>
<dbReference type="Proteomes" id="UP000236319">
    <property type="component" value="Unassembled WGS sequence"/>
</dbReference>
<name>A0A2H6KCQ3_9APIC</name>
<comment type="caution">
    <text evidence="2">The sequence shown here is derived from an EMBL/GenBank/DDBJ whole genome shotgun (WGS) entry which is preliminary data.</text>
</comment>
<evidence type="ECO:0000256" key="1">
    <source>
        <dbReference type="SAM" id="MobiDB-lite"/>
    </source>
</evidence>
<dbReference type="VEuPathDB" id="PiroplasmaDB:BOVATA_022730"/>
<dbReference type="GeneID" id="39874550"/>
<proteinExistence type="predicted"/>
<dbReference type="RefSeq" id="XP_028867023.1">
    <property type="nucleotide sequence ID" value="XM_029011190.1"/>
</dbReference>
<dbReference type="AlphaFoldDB" id="A0A2H6KCQ3"/>
<accession>A0A2H6KCQ3</accession>
<gene>
    <name evidence="2" type="ORF">BOVATA_022730</name>
</gene>
<reference evidence="2 3" key="1">
    <citation type="journal article" date="2017" name="BMC Genomics">
        <title>Whole-genome assembly of Babesia ovata and comparative genomics between closely related pathogens.</title>
        <authorList>
            <person name="Yamagishi J."/>
            <person name="Asada M."/>
            <person name="Hakimi H."/>
            <person name="Tanaka T.Q."/>
            <person name="Sugimoto C."/>
            <person name="Kawazu S."/>
        </authorList>
    </citation>
    <scope>NUCLEOTIDE SEQUENCE [LARGE SCALE GENOMIC DNA]</scope>
    <source>
        <strain evidence="2 3">Miyake</strain>
    </source>
</reference>
<keyword evidence="3" id="KW-1185">Reference proteome</keyword>
<evidence type="ECO:0000313" key="3">
    <source>
        <dbReference type="Proteomes" id="UP000236319"/>
    </source>
</evidence>
<feature type="region of interest" description="Disordered" evidence="1">
    <location>
        <begin position="112"/>
        <end position="141"/>
    </location>
</feature>
<organism evidence="2 3">
    <name type="scientific">Babesia ovata</name>
    <dbReference type="NCBI Taxonomy" id="189622"/>
    <lineage>
        <taxon>Eukaryota</taxon>
        <taxon>Sar</taxon>
        <taxon>Alveolata</taxon>
        <taxon>Apicomplexa</taxon>
        <taxon>Aconoidasida</taxon>
        <taxon>Piroplasmida</taxon>
        <taxon>Babesiidae</taxon>
        <taxon>Babesia</taxon>
    </lineage>
</organism>
<protein>
    <submittedName>
        <fullName evidence="2">Na+ H+ antiporter</fullName>
    </submittedName>
</protein>
<dbReference type="EMBL" id="BDSA01000002">
    <property type="protein sequence ID" value="GBE60780.1"/>
    <property type="molecule type" value="Genomic_DNA"/>
</dbReference>
<evidence type="ECO:0000313" key="2">
    <source>
        <dbReference type="EMBL" id="GBE60780.1"/>
    </source>
</evidence>